<dbReference type="EMBL" id="CP011025">
    <property type="protein sequence ID" value="ATC85904.1"/>
    <property type="molecule type" value="Genomic_DNA"/>
</dbReference>
<keyword evidence="1" id="KW-0472">Membrane</keyword>
<accession>A0A290S161</accession>
<feature type="transmembrane region" description="Helical" evidence="1">
    <location>
        <begin position="64"/>
        <end position="82"/>
    </location>
</feature>
<protein>
    <recommendedName>
        <fullName evidence="4">Orphan protein</fullName>
    </recommendedName>
</protein>
<keyword evidence="1" id="KW-1133">Transmembrane helix</keyword>
<dbReference type="Proteomes" id="UP000016505">
    <property type="component" value="Chromosome I"/>
</dbReference>
<feature type="transmembrane region" description="Helical" evidence="1">
    <location>
        <begin position="12"/>
        <end position="33"/>
    </location>
</feature>
<dbReference type="KEGG" id="part:PARC_a1267"/>
<feature type="transmembrane region" description="Helical" evidence="1">
    <location>
        <begin position="88"/>
        <end position="109"/>
    </location>
</feature>
<proteinExistence type="predicted"/>
<feature type="transmembrane region" description="Helical" evidence="1">
    <location>
        <begin position="39"/>
        <end position="59"/>
    </location>
</feature>
<keyword evidence="1" id="KW-0812">Transmembrane</keyword>
<evidence type="ECO:0008006" key="4">
    <source>
        <dbReference type="Google" id="ProtNLM"/>
    </source>
</evidence>
<dbReference type="OrthoDB" id="6316103at2"/>
<reference evidence="2 3" key="1">
    <citation type="journal article" date="2012" name="J. Bacteriol.">
        <title>Genome sequences of type strains of seven species of the marine bacterium Pseudoalteromonas.</title>
        <authorList>
            <person name="Xie B.B."/>
            <person name="Shu Y.L."/>
            <person name="Qin Q.L."/>
            <person name="Rong J.C."/>
            <person name="Zhang X.Y."/>
            <person name="Chen X.L."/>
            <person name="Shi M."/>
            <person name="He H.L."/>
            <person name="Zhou B.C."/>
            <person name="Zhang Y.Z."/>
        </authorList>
    </citation>
    <scope>NUCLEOTIDE SEQUENCE [LARGE SCALE GENOMIC DNA]</scope>
    <source>
        <strain evidence="2 3">A 37-1-2</strain>
    </source>
</reference>
<name>A0A290S161_9GAMM</name>
<evidence type="ECO:0000256" key="1">
    <source>
        <dbReference type="SAM" id="Phobius"/>
    </source>
</evidence>
<evidence type="ECO:0000313" key="2">
    <source>
        <dbReference type="EMBL" id="ATC85904.1"/>
    </source>
</evidence>
<organism evidence="2 3">
    <name type="scientific">Pseudoalteromonas arctica A 37-1-2</name>
    <dbReference type="NCBI Taxonomy" id="1117313"/>
    <lineage>
        <taxon>Bacteria</taxon>
        <taxon>Pseudomonadati</taxon>
        <taxon>Pseudomonadota</taxon>
        <taxon>Gammaproteobacteria</taxon>
        <taxon>Alteromonadales</taxon>
        <taxon>Pseudoalteromonadaceae</taxon>
        <taxon>Pseudoalteromonas</taxon>
    </lineage>
</organism>
<evidence type="ECO:0000313" key="3">
    <source>
        <dbReference type="Proteomes" id="UP000016505"/>
    </source>
</evidence>
<dbReference type="AlphaFoldDB" id="A0A290S161"/>
<dbReference type="RefSeq" id="WP_010553734.1">
    <property type="nucleotide sequence ID" value="NZ_CP011025.1"/>
</dbReference>
<gene>
    <name evidence="2" type="ORF">PARC_a1267</name>
</gene>
<sequence length="117" mass="12120">MSKQPHVGLSLVTKAPVGMLITAVIAIIANILLELNIVTLGYAVAGGIVSAVLLLAYWLGKGGLFFILGVSLPLLLVLFTPLATITALLNLISGFFFGFCAALFIYKLVSAKPSGGS</sequence>